<evidence type="ECO:0000256" key="1">
    <source>
        <dbReference type="ARBA" id="ARBA00006525"/>
    </source>
</evidence>
<accession>A0A511B012</accession>
<evidence type="ECO:0000313" key="4">
    <source>
        <dbReference type="EMBL" id="GEK93795.1"/>
    </source>
</evidence>
<comment type="caution">
    <text evidence="4">The sequence shown here is derived from an EMBL/GenBank/DDBJ whole genome shotgun (WGS) entry which is preliminary data.</text>
</comment>
<dbReference type="InterPro" id="IPR003488">
    <property type="entry name" value="DprA"/>
</dbReference>
<dbReference type="RefSeq" id="WP_369693726.1">
    <property type="nucleotide sequence ID" value="NZ_BARC01000003.1"/>
</dbReference>
<dbReference type="Gene3D" id="1.10.10.10">
    <property type="entry name" value="Winged helix-like DNA-binding domain superfamily/Winged helix DNA-binding domain"/>
    <property type="match status" value="1"/>
</dbReference>
<dbReference type="InterPro" id="IPR057666">
    <property type="entry name" value="DrpA_SLOG"/>
</dbReference>
<dbReference type="InterPro" id="IPR036388">
    <property type="entry name" value="WH-like_DNA-bd_sf"/>
</dbReference>
<dbReference type="Pfam" id="PF02481">
    <property type="entry name" value="DNA_processg_A"/>
    <property type="match status" value="1"/>
</dbReference>
<dbReference type="Proteomes" id="UP000321230">
    <property type="component" value="Unassembled WGS sequence"/>
</dbReference>
<feature type="domain" description="Smf/DprA SLOG" evidence="2">
    <location>
        <begin position="90"/>
        <end position="296"/>
    </location>
</feature>
<reference evidence="4 5" key="1">
    <citation type="submission" date="2019-07" db="EMBL/GenBank/DDBJ databases">
        <title>Whole genome shotgun sequence of Gluconobacter wancherniae NBRC 103581.</title>
        <authorList>
            <person name="Hosoyama A."/>
            <person name="Uohara A."/>
            <person name="Ohji S."/>
            <person name="Ichikawa N."/>
        </authorList>
    </citation>
    <scope>NUCLEOTIDE SEQUENCE [LARGE SCALE GENOMIC DNA]</scope>
    <source>
        <strain evidence="4 5">NBRC 103581</strain>
    </source>
</reference>
<evidence type="ECO:0000259" key="2">
    <source>
        <dbReference type="Pfam" id="PF02481"/>
    </source>
</evidence>
<feature type="domain" description="DprA winged helix" evidence="3">
    <location>
        <begin position="334"/>
        <end position="390"/>
    </location>
</feature>
<dbReference type="InterPro" id="IPR041614">
    <property type="entry name" value="DprA_WH"/>
</dbReference>
<comment type="similarity">
    <text evidence="1">Belongs to the DprA/Smf family.</text>
</comment>
<dbReference type="Pfam" id="PF17782">
    <property type="entry name" value="WHD_DprA"/>
    <property type="match status" value="1"/>
</dbReference>
<dbReference type="NCBIfam" id="TIGR00732">
    <property type="entry name" value="dprA"/>
    <property type="match status" value="1"/>
</dbReference>
<evidence type="ECO:0000259" key="3">
    <source>
        <dbReference type="Pfam" id="PF17782"/>
    </source>
</evidence>
<keyword evidence="5" id="KW-1185">Reference proteome</keyword>
<dbReference type="AlphaFoldDB" id="A0A511B012"/>
<protein>
    <submittedName>
        <fullName evidence="4">DNA processing protein DprA</fullName>
    </submittedName>
</protein>
<proteinExistence type="inferred from homology"/>
<dbReference type="SUPFAM" id="SSF102405">
    <property type="entry name" value="MCP/YpsA-like"/>
    <property type="match status" value="1"/>
</dbReference>
<dbReference type="PANTHER" id="PTHR43022:SF1">
    <property type="entry name" value="PROTEIN SMF"/>
    <property type="match status" value="1"/>
</dbReference>
<dbReference type="Pfam" id="PF21102">
    <property type="entry name" value="DprA_N"/>
    <property type="match status" value="1"/>
</dbReference>
<dbReference type="PANTHER" id="PTHR43022">
    <property type="entry name" value="PROTEIN SMF"/>
    <property type="match status" value="1"/>
</dbReference>
<gene>
    <name evidence="4" type="primary">dprA</name>
    <name evidence="4" type="ORF">GWA01_15650</name>
</gene>
<dbReference type="GO" id="GO:0009294">
    <property type="term" value="P:DNA-mediated transformation"/>
    <property type="evidence" value="ECO:0007669"/>
    <property type="project" value="InterPro"/>
</dbReference>
<name>A0A511B012_9PROT</name>
<evidence type="ECO:0000313" key="5">
    <source>
        <dbReference type="Proteomes" id="UP000321230"/>
    </source>
</evidence>
<dbReference type="Gene3D" id="3.40.50.450">
    <property type="match status" value="1"/>
</dbReference>
<sequence length="398" mass="42558">MMPLPDLVQNLPYLLPETERLDMLRLARTNGVGPINFGRLMCLYGQASVALDALPERMAAAGRSDGVHIPSRSDIEDELERLRKMGGRAILRSDPDYPVLLTHVPDAPPVLFIQGDAKKLSVRSIGVVGARNASSAGIRMSGSLSTELASAGLCVVSGLARGIDSAAHEGALPWGLTVAAIAGGLDYFYPPENAKLQAEIAEKGCIVTEAPLGTVPQARHFPRRNRLIAGMTQGCVIVEAALKSGTLITARLAAQYDRILFSVPGSPLDPRSRGGNDLLRHGAVVTENAQDVLNQLGLHLPPRNPAPWEKGSPQKREFSGFSEPGVRWGNSQEDVPDDLQSVLRKVRPLLSVTPVAVDDVVRHCQFSVSAILTALTELELGGIVEFVPGGRVALLPNR</sequence>
<organism evidence="4 5">
    <name type="scientific">Gluconobacter wancherniae NBRC 103581</name>
    <dbReference type="NCBI Taxonomy" id="656744"/>
    <lineage>
        <taxon>Bacteria</taxon>
        <taxon>Pseudomonadati</taxon>
        <taxon>Pseudomonadota</taxon>
        <taxon>Alphaproteobacteria</taxon>
        <taxon>Acetobacterales</taxon>
        <taxon>Acetobacteraceae</taxon>
        <taxon>Gluconobacter</taxon>
    </lineage>
</organism>
<dbReference type="EMBL" id="BJUZ01000002">
    <property type="protein sequence ID" value="GEK93795.1"/>
    <property type="molecule type" value="Genomic_DNA"/>
</dbReference>